<proteinExistence type="predicted"/>
<protein>
    <submittedName>
        <fullName evidence="1">Uncharacterized protein</fullName>
    </submittedName>
</protein>
<dbReference type="Proteomes" id="UP000183263">
    <property type="component" value="Unassembled WGS sequence"/>
</dbReference>
<dbReference type="OrthoDB" id="4463407at2"/>
<keyword evidence="2" id="KW-1185">Reference proteome</keyword>
<dbReference type="AlphaFoldDB" id="A0A1G8FQJ7"/>
<gene>
    <name evidence="1" type="ORF">SAMN05444695_103360</name>
</gene>
<sequence>MVTSLDRKLVGWSAAFVVSQALIAKVLGPSAPRVLEVQTAWSARRYREILGSMDAAGISRYRRHYHLDLVHPAIYGTALRIGGRRLGELTALSPATRTALAVAPVASAAGDYIENAVGLYLLDHRDAISDSTVRATTVVSTAKWVLALGTLGYLAQGYLRVWTRALTRR</sequence>
<dbReference type="RefSeq" id="WP_072736629.1">
    <property type="nucleotide sequence ID" value="NZ_CP048813.1"/>
</dbReference>
<evidence type="ECO:0000313" key="1">
    <source>
        <dbReference type="EMBL" id="SDH84374.1"/>
    </source>
</evidence>
<name>A0A1G8FQJ7_9NOCA</name>
<dbReference type="EMBL" id="FNDN01000003">
    <property type="protein sequence ID" value="SDH84374.1"/>
    <property type="molecule type" value="Genomic_DNA"/>
</dbReference>
<evidence type="ECO:0000313" key="2">
    <source>
        <dbReference type="Proteomes" id="UP000183263"/>
    </source>
</evidence>
<reference evidence="1 2" key="1">
    <citation type="submission" date="2016-10" db="EMBL/GenBank/DDBJ databases">
        <authorList>
            <person name="de Groot N.N."/>
        </authorList>
    </citation>
    <scope>NUCLEOTIDE SEQUENCE [LARGE SCALE GENOMIC DNA]</scope>
    <source>
        <strain evidence="1 2">DSM 44892</strain>
    </source>
</reference>
<organism evidence="1 2">
    <name type="scientific">Rhodococcus triatomae</name>
    <dbReference type="NCBI Taxonomy" id="300028"/>
    <lineage>
        <taxon>Bacteria</taxon>
        <taxon>Bacillati</taxon>
        <taxon>Actinomycetota</taxon>
        <taxon>Actinomycetes</taxon>
        <taxon>Mycobacteriales</taxon>
        <taxon>Nocardiaceae</taxon>
        <taxon>Rhodococcus</taxon>
    </lineage>
</organism>
<accession>A0A1G8FQJ7</accession>